<keyword evidence="1" id="KW-0472">Membrane</keyword>
<dbReference type="InterPro" id="IPR000620">
    <property type="entry name" value="EamA_dom"/>
</dbReference>
<feature type="transmembrane region" description="Helical" evidence="1">
    <location>
        <begin position="36"/>
        <end position="56"/>
    </location>
</feature>
<keyword evidence="1" id="KW-1133">Transmembrane helix</keyword>
<organism evidence="3 4">
    <name type="scientific">Gemmobacter aquatilis</name>
    <dbReference type="NCBI Taxonomy" id="933059"/>
    <lineage>
        <taxon>Bacteria</taxon>
        <taxon>Pseudomonadati</taxon>
        <taxon>Pseudomonadota</taxon>
        <taxon>Alphaproteobacteria</taxon>
        <taxon>Rhodobacterales</taxon>
        <taxon>Paracoccaceae</taxon>
        <taxon>Gemmobacter</taxon>
    </lineage>
</organism>
<name>A0A1H8NQ58_9RHOB</name>
<dbReference type="Gene3D" id="1.10.3730.20">
    <property type="match status" value="1"/>
</dbReference>
<feature type="transmembrane region" description="Helical" evidence="1">
    <location>
        <begin position="151"/>
        <end position="168"/>
    </location>
</feature>
<dbReference type="EMBL" id="FOCE01000022">
    <property type="protein sequence ID" value="SEO31689.1"/>
    <property type="molecule type" value="Genomic_DNA"/>
</dbReference>
<evidence type="ECO:0000313" key="3">
    <source>
        <dbReference type="EMBL" id="SEO31689.1"/>
    </source>
</evidence>
<feature type="transmembrane region" description="Helical" evidence="1">
    <location>
        <begin position="264"/>
        <end position="282"/>
    </location>
</feature>
<accession>A0A1H8NQ58</accession>
<dbReference type="Proteomes" id="UP000198761">
    <property type="component" value="Unassembled WGS sequence"/>
</dbReference>
<dbReference type="AlphaFoldDB" id="A0A1H8NQ58"/>
<feature type="transmembrane region" description="Helical" evidence="1">
    <location>
        <begin position="68"/>
        <end position="90"/>
    </location>
</feature>
<feature type="transmembrane region" description="Helical" evidence="1">
    <location>
        <begin position="209"/>
        <end position="229"/>
    </location>
</feature>
<dbReference type="RefSeq" id="WP_091303727.1">
    <property type="nucleotide sequence ID" value="NZ_FOCE01000022.1"/>
</dbReference>
<dbReference type="STRING" id="933059.SAMN04488103_12213"/>
<dbReference type="PANTHER" id="PTHR22911">
    <property type="entry name" value="ACYL-MALONYL CONDENSING ENZYME-RELATED"/>
    <property type="match status" value="1"/>
</dbReference>
<feature type="transmembrane region" description="Helical" evidence="1">
    <location>
        <begin position="241"/>
        <end position="258"/>
    </location>
</feature>
<dbReference type="Pfam" id="PF00892">
    <property type="entry name" value="EamA"/>
    <property type="match status" value="1"/>
</dbReference>
<dbReference type="GO" id="GO:0016020">
    <property type="term" value="C:membrane"/>
    <property type="evidence" value="ECO:0007669"/>
    <property type="project" value="InterPro"/>
</dbReference>
<feature type="transmembrane region" description="Helical" evidence="1">
    <location>
        <begin position="96"/>
        <end position="118"/>
    </location>
</feature>
<keyword evidence="4" id="KW-1185">Reference proteome</keyword>
<protein>
    <submittedName>
        <fullName evidence="3">EamA-like transporter family protein</fullName>
    </submittedName>
</protein>
<dbReference type="OrthoDB" id="9815809at2"/>
<feature type="domain" description="EamA" evidence="2">
    <location>
        <begin position="8"/>
        <end position="141"/>
    </location>
</feature>
<evidence type="ECO:0000256" key="1">
    <source>
        <dbReference type="SAM" id="Phobius"/>
    </source>
</evidence>
<feature type="transmembrane region" description="Helical" evidence="1">
    <location>
        <begin position="180"/>
        <end position="203"/>
    </location>
</feature>
<keyword evidence="1" id="KW-0812">Transmembrane</keyword>
<evidence type="ECO:0000259" key="2">
    <source>
        <dbReference type="Pfam" id="PF00892"/>
    </source>
</evidence>
<reference evidence="3 4" key="1">
    <citation type="submission" date="2016-10" db="EMBL/GenBank/DDBJ databases">
        <authorList>
            <person name="de Groot N.N."/>
        </authorList>
    </citation>
    <scope>NUCLEOTIDE SEQUENCE [LARGE SCALE GENOMIC DNA]</scope>
    <source>
        <strain evidence="3 4">DSM 3857</strain>
    </source>
</reference>
<proteinExistence type="predicted"/>
<sequence>MALSDNMRGAVMMNVAMCAFTVNDTCMKLASAGLPLFQVITLRGVLTTAVLAIIAARQGVLGFVPRGADAAMISVRSLAEVLATLTFLIALTQLPLATLSAIMQSLPLAVTLAAALIFHERLGWRRLLAVAIGFAGVMLIIRPGGAGFDRWSLLGLASVACVVARDLSTRRLSRHTPSATVALWAAVAVTAMGAVVSGFSGWAPVSLEQAALILGASAALIVGYLTVVMTMRVGDIGFVAPFRYMALFWAILLGFLVFGSVPDGWTLIGASIVVATGLFTLWRERRLAQG</sequence>
<dbReference type="SUPFAM" id="SSF103481">
    <property type="entry name" value="Multidrug resistance efflux transporter EmrE"/>
    <property type="match status" value="2"/>
</dbReference>
<dbReference type="InterPro" id="IPR037185">
    <property type="entry name" value="EmrE-like"/>
</dbReference>
<evidence type="ECO:0000313" key="4">
    <source>
        <dbReference type="Proteomes" id="UP000198761"/>
    </source>
</evidence>
<dbReference type="PANTHER" id="PTHR22911:SF103">
    <property type="entry name" value="BLR2811 PROTEIN"/>
    <property type="match status" value="1"/>
</dbReference>
<gene>
    <name evidence="3" type="ORF">SAMN04488103_12213</name>
</gene>
<feature type="transmembrane region" description="Helical" evidence="1">
    <location>
        <begin position="127"/>
        <end position="145"/>
    </location>
</feature>